<feature type="domain" description="CoA-binding" evidence="2">
    <location>
        <begin position="192"/>
        <end position="285"/>
    </location>
</feature>
<accession>A0A4R1PWR5</accession>
<dbReference type="SUPFAM" id="SSF52210">
    <property type="entry name" value="Succinyl-CoA synthetase domains"/>
    <property type="match status" value="2"/>
</dbReference>
<dbReference type="Pfam" id="PF00549">
    <property type="entry name" value="Ligase_CoA"/>
    <property type="match status" value="1"/>
</dbReference>
<dbReference type="RefSeq" id="WP_132080552.1">
    <property type="nucleotide sequence ID" value="NZ_SLUI01000007.1"/>
</dbReference>
<dbReference type="PANTHER" id="PTHR11117:SF24">
    <property type="entry name" value="PROTEIN FDRA"/>
    <property type="match status" value="1"/>
</dbReference>
<dbReference type="GO" id="GO:0004775">
    <property type="term" value="F:succinate-CoA ligase (ADP-forming) activity"/>
    <property type="evidence" value="ECO:0007669"/>
    <property type="project" value="TreeGrafter"/>
</dbReference>
<evidence type="ECO:0000259" key="1">
    <source>
        <dbReference type="Pfam" id="PF00549"/>
    </source>
</evidence>
<dbReference type="GO" id="GO:0006099">
    <property type="term" value="P:tricarboxylic acid cycle"/>
    <property type="evidence" value="ECO:0007669"/>
    <property type="project" value="TreeGrafter"/>
</dbReference>
<dbReference type="InterPro" id="IPR036291">
    <property type="entry name" value="NAD(P)-bd_dom_sf"/>
</dbReference>
<dbReference type="GO" id="GO:0009361">
    <property type="term" value="C:succinate-CoA ligase complex (ADP-forming)"/>
    <property type="evidence" value="ECO:0007669"/>
    <property type="project" value="TreeGrafter"/>
</dbReference>
<reference evidence="3 4" key="1">
    <citation type="submission" date="2019-03" db="EMBL/GenBank/DDBJ databases">
        <title>Genomic Encyclopedia of Type Strains, Phase IV (KMG-IV): sequencing the most valuable type-strain genomes for metagenomic binning, comparative biology and taxonomic classification.</title>
        <authorList>
            <person name="Goeker M."/>
        </authorList>
    </citation>
    <scope>NUCLEOTIDE SEQUENCE [LARGE SCALE GENOMIC DNA]</scope>
    <source>
        <strain evidence="3 4">DSM 15969</strain>
    </source>
</reference>
<feature type="domain" description="ATP-citrate synthase/succinyl-CoA ligase C-terminal" evidence="1">
    <location>
        <begin position="349"/>
        <end position="510"/>
    </location>
</feature>
<dbReference type="AlphaFoldDB" id="A0A4R1PWR5"/>
<dbReference type="SUPFAM" id="SSF51735">
    <property type="entry name" value="NAD(P)-binding Rossmann-fold domains"/>
    <property type="match status" value="1"/>
</dbReference>
<dbReference type="NCBIfam" id="NF004760">
    <property type="entry name" value="PRK06091.1"/>
    <property type="match status" value="1"/>
</dbReference>
<evidence type="ECO:0000259" key="2">
    <source>
        <dbReference type="Pfam" id="PF02629"/>
    </source>
</evidence>
<dbReference type="Gene3D" id="3.40.50.261">
    <property type="entry name" value="Succinyl-CoA synthetase domains"/>
    <property type="match status" value="2"/>
</dbReference>
<protein>
    <submittedName>
        <fullName evidence="3">CoA binding protein</fullName>
    </submittedName>
</protein>
<sequence>MDVKILVKKDSYHDSVALMSLSGKLTALAGVRDAVVSMATEMNKELLQRIGIYSDAVGAAGVNDLLIAVRAEDEASCTEAVCFAEQELSRKQTARKQAGELQPATIGSAVKAMPEANLAIISVPGEYAVREAWQALKNGLHVMLFSDNVSVEDEVALKQYAHQHQLLMMGPDCGTAVINSTGLCFANAVRTGDIGIVGASGTGTQEVTVLIDRFGGGVSQVIGTGGRDLSEAVGGITMLDGLAALERHTPTKVIVLISKPPAAAVAAVILEQVKSLTKPVVICFIGGDAAQVKAAGAIFAPTLEETARVAVAISKGEDISPSCNEERLAELAQSKAGKMAQSQRYIRGLFCGGTLCDEAMQIIKANGLRTYSNIAKQREQRLDDPYHSQGNSCIDLGDDCFTAGKPHPMIEPSLRLARLLQEARDPQTAVLILDFVLGYGAHRDPAGATLPAILEAKRLAQYDGRHLEIIGYVCGTEHDLQGRISQEQKLAAAGVTLAPSNAQAARLAGMIARQREERI</sequence>
<gene>
    <name evidence="3" type="ORF">EV210_107171</name>
</gene>
<dbReference type="Gene3D" id="3.40.50.720">
    <property type="entry name" value="NAD(P)-binding Rossmann-like Domain"/>
    <property type="match status" value="1"/>
</dbReference>
<name>A0A4R1PWR5_9FIRM</name>
<dbReference type="EMBL" id="SLUI01000007">
    <property type="protein sequence ID" value="TCL36906.1"/>
    <property type="molecule type" value="Genomic_DNA"/>
</dbReference>
<dbReference type="InterPro" id="IPR003781">
    <property type="entry name" value="CoA-bd"/>
</dbReference>
<dbReference type="PANTHER" id="PTHR11117">
    <property type="entry name" value="SUCCINYL-COA LIGASE SUBUNIT ALPHA"/>
    <property type="match status" value="1"/>
</dbReference>
<dbReference type="Pfam" id="PF02629">
    <property type="entry name" value="CoA_binding"/>
    <property type="match status" value="1"/>
</dbReference>
<dbReference type="OrthoDB" id="6193532at2"/>
<dbReference type="GO" id="GO:0004776">
    <property type="term" value="F:succinate-CoA ligase (GDP-forming) activity"/>
    <property type="evidence" value="ECO:0007669"/>
    <property type="project" value="TreeGrafter"/>
</dbReference>
<dbReference type="InterPro" id="IPR016102">
    <property type="entry name" value="Succinyl-CoA_synth-like"/>
</dbReference>
<comment type="caution">
    <text evidence="3">The sequence shown here is derived from an EMBL/GenBank/DDBJ whole genome shotgun (WGS) entry which is preliminary data.</text>
</comment>
<evidence type="ECO:0000313" key="4">
    <source>
        <dbReference type="Proteomes" id="UP000295063"/>
    </source>
</evidence>
<dbReference type="InterPro" id="IPR005811">
    <property type="entry name" value="SUCC_ACL_C"/>
</dbReference>
<evidence type="ECO:0000313" key="3">
    <source>
        <dbReference type="EMBL" id="TCL36906.1"/>
    </source>
</evidence>
<dbReference type="GO" id="GO:0005829">
    <property type="term" value="C:cytosol"/>
    <property type="evidence" value="ECO:0007669"/>
    <property type="project" value="TreeGrafter"/>
</dbReference>
<proteinExistence type="predicted"/>
<dbReference type="Proteomes" id="UP000295063">
    <property type="component" value="Unassembled WGS sequence"/>
</dbReference>
<keyword evidence="4" id="KW-1185">Reference proteome</keyword>
<organism evidence="3 4">
    <name type="scientific">Anaerospora hongkongensis</name>
    <dbReference type="NCBI Taxonomy" id="244830"/>
    <lineage>
        <taxon>Bacteria</taxon>
        <taxon>Bacillati</taxon>
        <taxon>Bacillota</taxon>
        <taxon>Negativicutes</taxon>
        <taxon>Selenomonadales</taxon>
        <taxon>Sporomusaceae</taxon>
        <taxon>Anaerospora</taxon>
    </lineage>
</organism>